<gene>
    <name evidence="1" type="ORF">PCAMFM013_S007g000527</name>
</gene>
<keyword evidence="2" id="KW-1185">Reference proteome</keyword>
<reference evidence="1 2" key="1">
    <citation type="journal article" date="2014" name="Nat. Commun.">
        <title>Multiple recent horizontal transfers of a large genomic region in cheese making fungi.</title>
        <authorList>
            <person name="Cheeseman K."/>
            <person name="Ropars J."/>
            <person name="Renault P."/>
            <person name="Dupont J."/>
            <person name="Gouzy J."/>
            <person name="Branca A."/>
            <person name="Abraham A.L."/>
            <person name="Ceppi M."/>
            <person name="Conseiller E."/>
            <person name="Debuchy R."/>
            <person name="Malagnac F."/>
            <person name="Goarin A."/>
            <person name="Silar P."/>
            <person name="Lacoste S."/>
            <person name="Sallet E."/>
            <person name="Bensimon A."/>
            <person name="Giraud T."/>
            <person name="Brygoo Y."/>
        </authorList>
    </citation>
    <scope>NUCLEOTIDE SEQUENCE [LARGE SCALE GENOMIC DNA]</scope>
    <source>
        <strain evidence="2">FM 013</strain>
    </source>
</reference>
<accession>A0A0G4P897</accession>
<evidence type="ECO:0000313" key="1">
    <source>
        <dbReference type="EMBL" id="CRL22546.1"/>
    </source>
</evidence>
<protein>
    <submittedName>
        <fullName evidence="1">Str. FM013</fullName>
    </submittedName>
</protein>
<name>A0A0G4P897_PENC3</name>
<proteinExistence type="predicted"/>
<dbReference type="STRING" id="1429867.A0A0G4P897"/>
<sequence>MATLPEMQPLVKGGHARMPDRLRSTLFRRQYPVYLTVPSFLRQPTPQSPRQIHQTMDGSFQNFYAFNYLLKGLGMHQTWITAVDLRKLFEKYGAYPHGNFLLLTMSTPDSEARWRKMYNSLSGYFEIPCLREQGPPFNRPLHYLVAALLEADKPERETSAIISAIGNFMSTVRMFHQRRLFGDQEVRGRGREW</sequence>
<dbReference type="Proteomes" id="UP000053732">
    <property type="component" value="Unassembled WGS sequence"/>
</dbReference>
<dbReference type="AlphaFoldDB" id="A0A0G4P897"/>
<organism evidence="1 2">
    <name type="scientific">Penicillium camemberti (strain FM 013)</name>
    <dbReference type="NCBI Taxonomy" id="1429867"/>
    <lineage>
        <taxon>Eukaryota</taxon>
        <taxon>Fungi</taxon>
        <taxon>Dikarya</taxon>
        <taxon>Ascomycota</taxon>
        <taxon>Pezizomycotina</taxon>
        <taxon>Eurotiomycetes</taxon>
        <taxon>Eurotiomycetidae</taxon>
        <taxon>Eurotiales</taxon>
        <taxon>Aspergillaceae</taxon>
        <taxon>Penicillium</taxon>
    </lineage>
</organism>
<evidence type="ECO:0000313" key="2">
    <source>
        <dbReference type="Proteomes" id="UP000053732"/>
    </source>
</evidence>
<dbReference type="EMBL" id="HG793140">
    <property type="protein sequence ID" value="CRL22546.1"/>
    <property type="molecule type" value="Genomic_DNA"/>
</dbReference>